<feature type="domain" description="MacB-like periplasmic core" evidence="9">
    <location>
        <begin position="32"/>
        <end position="196"/>
    </location>
</feature>
<dbReference type="InterPro" id="IPR003838">
    <property type="entry name" value="ABC3_permease_C"/>
</dbReference>
<dbReference type="RefSeq" id="WP_077129556.1">
    <property type="nucleotide sequence ID" value="NZ_CP014263.1"/>
</dbReference>
<dbReference type="GO" id="GO:0005886">
    <property type="term" value="C:plasma membrane"/>
    <property type="evidence" value="ECO:0007669"/>
    <property type="project" value="UniProtKB-SubCell"/>
</dbReference>
<evidence type="ECO:0000256" key="3">
    <source>
        <dbReference type="ARBA" id="ARBA00022692"/>
    </source>
</evidence>
<feature type="transmembrane region" description="Helical" evidence="7">
    <location>
        <begin position="349"/>
        <end position="373"/>
    </location>
</feature>
<feature type="transmembrane region" description="Helical" evidence="7">
    <location>
        <begin position="313"/>
        <end position="337"/>
    </location>
</feature>
<evidence type="ECO:0000256" key="7">
    <source>
        <dbReference type="SAM" id="Phobius"/>
    </source>
</evidence>
<dbReference type="GO" id="GO:0022857">
    <property type="term" value="F:transmembrane transporter activity"/>
    <property type="evidence" value="ECO:0007669"/>
    <property type="project" value="TreeGrafter"/>
</dbReference>
<evidence type="ECO:0000256" key="1">
    <source>
        <dbReference type="ARBA" id="ARBA00004651"/>
    </source>
</evidence>
<dbReference type="PANTHER" id="PTHR30572:SF4">
    <property type="entry name" value="ABC TRANSPORTER PERMEASE YTRF"/>
    <property type="match status" value="1"/>
</dbReference>
<keyword evidence="2" id="KW-1003">Cell membrane</keyword>
<feature type="transmembrane region" description="Helical" evidence="7">
    <location>
        <begin position="17"/>
        <end position="38"/>
    </location>
</feature>
<gene>
    <name evidence="10" type="ORF">AWR27_01460</name>
</gene>
<evidence type="ECO:0000313" key="10">
    <source>
        <dbReference type="EMBL" id="AQG78134.1"/>
    </source>
</evidence>
<evidence type="ECO:0000256" key="4">
    <source>
        <dbReference type="ARBA" id="ARBA00022989"/>
    </source>
</evidence>
<keyword evidence="11" id="KW-1185">Reference proteome</keyword>
<evidence type="ECO:0000259" key="8">
    <source>
        <dbReference type="Pfam" id="PF02687"/>
    </source>
</evidence>
<dbReference type="STRING" id="1178516.AWR27_01460"/>
<dbReference type="PANTHER" id="PTHR30572">
    <property type="entry name" value="MEMBRANE COMPONENT OF TRANSPORTER-RELATED"/>
    <property type="match status" value="1"/>
</dbReference>
<dbReference type="Proteomes" id="UP000187941">
    <property type="component" value="Chromosome"/>
</dbReference>
<evidence type="ECO:0000259" key="9">
    <source>
        <dbReference type="Pfam" id="PF12704"/>
    </source>
</evidence>
<evidence type="ECO:0000256" key="2">
    <source>
        <dbReference type="ARBA" id="ARBA00022475"/>
    </source>
</evidence>
<protein>
    <submittedName>
        <fullName evidence="10">Macrolide ABC transporter permease</fullName>
    </submittedName>
</protein>
<reference evidence="10 11" key="1">
    <citation type="submission" date="2016-01" db="EMBL/GenBank/DDBJ databases">
        <authorList>
            <person name="Oliw E.H."/>
        </authorList>
    </citation>
    <scope>NUCLEOTIDE SEQUENCE [LARGE SCALE GENOMIC DNA]</scope>
    <source>
        <strain evidence="10 11">DY10</strain>
    </source>
</reference>
<dbReference type="KEGG" id="smon:AWR27_01460"/>
<keyword evidence="4 7" id="KW-1133">Transmembrane helix</keyword>
<evidence type="ECO:0000256" key="6">
    <source>
        <dbReference type="ARBA" id="ARBA00038076"/>
    </source>
</evidence>
<feature type="domain" description="ABC3 transporter permease C-terminal" evidence="8">
    <location>
        <begin position="272"/>
        <end position="383"/>
    </location>
</feature>
<proteinExistence type="inferred from homology"/>
<organism evidence="10 11">
    <name type="scientific">Spirosoma montaniterrae</name>
    <dbReference type="NCBI Taxonomy" id="1178516"/>
    <lineage>
        <taxon>Bacteria</taxon>
        <taxon>Pseudomonadati</taxon>
        <taxon>Bacteroidota</taxon>
        <taxon>Cytophagia</taxon>
        <taxon>Cytophagales</taxon>
        <taxon>Cytophagaceae</taxon>
        <taxon>Spirosoma</taxon>
    </lineage>
</organism>
<dbReference type="Pfam" id="PF02687">
    <property type="entry name" value="FtsX"/>
    <property type="match status" value="1"/>
</dbReference>
<dbReference type="EMBL" id="CP014263">
    <property type="protein sequence ID" value="AQG78134.1"/>
    <property type="molecule type" value="Genomic_DNA"/>
</dbReference>
<keyword evidence="3 7" id="KW-0812">Transmembrane</keyword>
<comment type="subcellular location">
    <subcellularLocation>
        <location evidence="1">Cell membrane</location>
        <topology evidence="1">Multi-pass membrane protein</topology>
    </subcellularLocation>
</comment>
<comment type="similarity">
    <text evidence="6">Belongs to the ABC-4 integral membrane protein family.</text>
</comment>
<dbReference type="AlphaFoldDB" id="A0A1P9WRZ5"/>
<feature type="transmembrane region" description="Helical" evidence="7">
    <location>
        <begin position="264"/>
        <end position="292"/>
    </location>
</feature>
<keyword evidence="5 7" id="KW-0472">Membrane</keyword>
<evidence type="ECO:0000313" key="11">
    <source>
        <dbReference type="Proteomes" id="UP000187941"/>
    </source>
</evidence>
<evidence type="ECO:0000256" key="5">
    <source>
        <dbReference type="ARBA" id="ARBA00023136"/>
    </source>
</evidence>
<dbReference type="InterPro" id="IPR050250">
    <property type="entry name" value="Macrolide_Exporter_MacB"/>
</dbReference>
<dbReference type="InterPro" id="IPR025857">
    <property type="entry name" value="MacB_PCD"/>
</dbReference>
<accession>A0A1P9WRZ5</accession>
<name>A0A1P9WRZ5_9BACT</name>
<sequence length="390" mass="43770">MLQHLITLIWNKKRTHALLIVEILASFLVLFGVSSLIIDNLGNYQTPIGYQYKDRWVISMDWGQTPDSLADPIRQQLKQRVLAYPQVVAASLSSGNTPFSNGTSNGEPTYNGVKLMTYNYWVDTDYARTYEIPVLEGRWFDKSDEAAAVTPVIINEPFRRKVFGGSPAVGKLLLNDEDKKDKKRIIGVIGNFKKDGEYEKNEPGMFYRVKSNEWQSSLSIHVRPDTDATFEGRMMRDLSQIAKGWNLELSYLTDQREGKHNITLVPMIIFLVVSTFLLINVALGLFGVLNVSITRRRGEIGLRRALGATERSISWQFVGEMWVLATFALLLGLVLAGQFPLLNVFDLSAGVYLTAMAVSVVVIYVIITLCALYPSRQAATIQPAVALHEE</sequence>
<dbReference type="Pfam" id="PF12704">
    <property type="entry name" value="MacB_PCD"/>
    <property type="match status" value="1"/>
</dbReference>
<dbReference type="OrthoDB" id="8769057at2"/>